<dbReference type="InterPro" id="IPR001279">
    <property type="entry name" value="Metallo-B-lactamas"/>
</dbReference>
<accession>V6LVZ9</accession>
<dbReference type="InterPro" id="IPR036866">
    <property type="entry name" value="RibonucZ/Hydroxyglut_hydro"/>
</dbReference>
<dbReference type="InterPro" id="IPR016440">
    <property type="entry name" value="Rubredoxin-O_OxRdtase"/>
</dbReference>
<dbReference type="Gene3D" id="3.40.50.360">
    <property type="match status" value="1"/>
</dbReference>
<name>V6LVZ9_9EUKA</name>
<dbReference type="PANTHER" id="PTHR43717">
    <property type="entry name" value="ANAEROBIC NITRIC OXIDE REDUCTASE FLAVORUBREDOXIN"/>
    <property type="match status" value="1"/>
</dbReference>
<dbReference type="GO" id="GO:0010181">
    <property type="term" value="F:FMN binding"/>
    <property type="evidence" value="ECO:0007669"/>
    <property type="project" value="InterPro"/>
</dbReference>
<dbReference type="PANTHER" id="PTHR43717:SF1">
    <property type="entry name" value="ANAEROBIC NITRIC OXIDE REDUCTASE FLAVORUBREDOXIN"/>
    <property type="match status" value="1"/>
</dbReference>
<dbReference type="PROSITE" id="PS50902">
    <property type="entry name" value="FLAVODOXIN_LIKE"/>
    <property type="match status" value="1"/>
</dbReference>
<dbReference type="AlphaFoldDB" id="V6LVZ9"/>
<proteinExistence type="predicted"/>
<dbReference type="Pfam" id="PF00258">
    <property type="entry name" value="Flavodoxin_1"/>
    <property type="match status" value="1"/>
</dbReference>
<dbReference type="GO" id="GO:0046872">
    <property type="term" value="F:metal ion binding"/>
    <property type="evidence" value="ECO:0007669"/>
    <property type="project" value="InterPro"/>
</dbReference>
<dbReference type="Gene3D" id="3.60.15.10">
    <property type="entry name" value="Ribonuclease Z/Hydroxyacylglutathione hydrolase-like"/>
    <property type="match status" value="1"/>
</dbReference>
<gene>
    <name evidence="2" type="ORF">SS50377_15013</name>
</gene>
<dbReference type="CDD" id="cd07709">
    <property type="entry name" value="flavodiiron_proteins_MBL-fold"/>
    <property type="match status" value="1"/>
</dbReference>
<evidence type="ECO:0000313" key="2">
    <source>
        <dbReference type="EMBL" id="EST44994.1"/>
    </source>
</evidence>
<protein>
    <submittedName>
        <fullName evidence="2">A-type flavoprotein</fullName>
    </submittedName>
</protein>
<dbReference type="SUPFAM" id="SSF56281">
    <property type="entry name" value="Metallo-hydrolase/oxidoreductase"/>
    <property type="match status" value="1"/>
</dbReference>
<dbReference type="InterPro" id="IPR029039">
    <property type="entry name" value="Flavoprotein-like_sf"/>
</dbReference>
<dbReference type="PIRSF" id="PIRSF005243">
    <property type="entry name" value="ROO"/>
    <property type="match status" value="1"/>
</dbReference>
<reference evidence="2" key="1">
    <citation type="journal article" date="2014" name="PLoS Genet.">
        <title>The Genome of Spironucleus salmonicida Highlights a Fish Pathogen Adapted to Fluctuating Environments.</title>
        <authorList>
            <person name="Xu F."/>
            <person name="Jerlstrom-Hultqvist J."/>
            <person name="Einarsson E."/>
            <person name="Astvaldsson A."/>
            <person name="Svard S.G."/>
            <person name="Andersson J.O."/>
        </authorList>
    </citation>
    <scope>NUCLEOTIDE SEQUENCE</scope>
</reference>
<dbReference type="Pfam" id="PF19583">
    <property type="entry name" value="ODP"/>
    <property type="match status" value="1"/>
</dbReference>
<feature type="domain" description="Flavodoxin-like" evidence="1">
    <location>
        <begin position="255"/>
        <end position="401"/>
    </location>
</feature>
<organism evidence="2">
    <name type="scientific">Spironucleus salmonicida</name>
    <dbReference type="NCBI Taxonomy" id="348837"/>
    <lineage>
        <taxon>Eukaryota</taxon>
        <taxon>Metamonada</taxon>
        <taxon>Diplomonadida</taxon>
        <taxon>Hexamitidae</taxon>
        <taxon>Hexamitinae</taxon>
        <taxon>Spironucleus</taxon>
    </lineage>
</organism>
<dbReference type="SMART" id="SM00849">
    <property type="entry name" value="Lactamase_B"/>
    <property type="match status" value="1"/>
</dbReference>
<dbReference type="InterPro" id="IPR045761">
    <property type="entry name" value="ODP_dom"/>
</dbReference>
<dbReference type="VEuPathDB" id="GiardiaDB:SS50377_25446"/>
<dbReference type="SUPFAM" id="SSF52218">
    <property type="entry name" value="Flavoproteins"/>
    <property type="match status" value="1"/>
</dbReference>
<evidence type="ECO:0000259" key="1">
    <source>
        <dbReference type="PROSITE" id="PS50902"/>
    </source>
</evidence>
<dbReference type="InterPro" id="IPR008254">
    <property type="entry name" value="Flavodoxin/NO_synth"/>
</dbReference>
<dbReference type="EMBL" id="KI546101">
    <property type="protein sequence ID" value="EST44994.1"/>
    <property type="molecule type" value="Genomic_DNA"/>
</dbReference>
<dbReference type="GO" id="GO:0016491">
    <property type="term" value="F:oxidoreductase activity"/>
    <property type="evidence" value="ECO:0007669"/>
    <property type="project" value="InterPro"/>
</dbReference>
<dbReference type="GO" id="GO:0009055">
    <property type="term" value="F:electron transfer activity"/>
    <property type="evidence" value="ECO:0007669"/>
    <property type="project" value="InterPro"/>
</dbReference>
<sequence>MKTSTNQMLPDIYFVGATDWSVRKFHGYDTAEGSSYNSYLILDQFPTIIDSVKAPFSMEQITRIEQIVPLDAIKYLVINHAEGDHTSALPILVPYLQNATIVCNQKCKDYLIKMYPTIQHQDFQIIDARSELVIGKRILKFIPQTMLHWPESMWTYSAYDEIIFTNDGFGQHIASCDRWADELPLTRVMHLLREYIANILGPFPGPIRKCIDSLKNLKVSYLLTAHGLSWRNEFIKYPLEEYNAYANRTHIKDKILIIYDTMYGNTAKAVKSFAEGVRSMNFQVVLANVKATNLTQIALHSYDAAGICVASPTFNSGMMPLIDGALGYLRGLTLLKGKLAYGFVNGGWNWKALNEIVLQLENCKCEVYDKGGFQFKCKANDEQLNYLFEQGRILAKKCKQE</sequence>